<dbReference type="GO" id="GO:0000166">
    <property type="term" value="F:nucleotide binding"/>
    <property type="evidence" value="ECO:0007669"/>
    <property type="project" value="InterPro"/>
</dbReference>
<evidence type="ECO:0000313" key="4">
    <source>
        <dbReference type="Proteomes" id="UP000536624"/>
    </source>
</evidence>
<name>A0A7X6AVP9_STRMQ</name>
<dbReference type="RefSeq" id="WP_167500755.1">
    <property type="nucleotide sequence ID" value="NZ_JAALLH010000001.1"/>
</dbReference>
<dbReference type="Pfam" id="PF22725">
    <property type="entry name" value="GFO_IDH_MocA_C3"/>
    <property type="match status" value="1"/>
</dbReference>
<reference evidence="3 4" key="1">
    <citation type="submission" date="2020-02" db="EMBL/GenBank/DDBJ databases">
        <title>Streptomyces malaysiensis DSM14702 (JHCC583434, PFL_A843) Genome sequencing and assembly.</title>
        <authorList>
            <person name="Samborskyy M."/>
        </authorList>
    </citation>
    <scope>NUCLEOTIDE SEQUENCE [LARGE SCALE GENOMIC DNA]</scope>
    <source>
        <strain evidence="3 4">DSM 14702</strain>
    </source>
</reference>
<dbReference type="SUPFAM" id="SSF55347">
    <property type="entry name" value="Glyceraldehyde-3-phosphate dehydrogenase-like, C-terminal domain"/>
    <property type="match status" value="1"/>
</dbReference>
<dbReference type="InterPro" id="IPR000683">
    <property type="entry name" value="Gfo/Idh/MocA-like_OxRdtase_N"/>
</dbReference>
<protein>
    <submittedName>
        <fullName evidence="3">Oxidoreductase</fullName>
    </submittedName>
</protein>
<gene>
    <name evidence="3" type="ORF">SMALB_2088</name>
</gene>
<dbReference type="Gene3D" id="3.30.360.10">
    <property type="entry name" value="Dihydrodipicolinate Reductase, domain 2"/>
    <property type="match status" value="1"/>
</dbReference>
<accession>A0A7X6AVP9</accession>
<organism evidence="3 4">
    <name type="scientific">Streptomyces malaysiensis</name>
    <dbReference type="NCBI Taxonomy" id="92644"/>
    <lineage>
        <taxon>Bacteria</taxon>
        <taxon>Bacillati</taxon>
        <taxon>Actinomycetota</taxon>
        <taxon>Actinomycetes</taxon>
        <taxon>Kitasatosporales</taxon>
        <taxon>Streptomycetaceae</taxon>
        <taxon>Streptomyces</taxon>
        <taxon>Streptomyces violaceusniger group</taxon>
    </lineage>
</organism>
<dbReference type="EMBL" id="JAALLH010000001">
    <property type="protein sequence ID" value="NIY64133.1"/>
    <property type="molecule type" value="Genomic_DNA"/>
</dbReference>
<dbReference type="InterPro" id="IPR036291">
    <property type="entry name" value="NAD(P)-bd_dom_sf"/>
</dbReference>
<dbReference type="PANTHER" id="PTHR43708:SF4">
    <property type="entry name" value="OXIDOREDUCTASE YCEM-RELATED"/>
    <property type="match status" value="1"/>
</dbReference>
<evidence type="ECO:0000259" key="2">
    <source>
        <dbReference type="Pfam" id="PF22725"/>
    </source>
</evidence>
<dbReference type="SUPFAM" id="SSF51735">
    <property type="entry name" value="NAD(P)-binding Rossmann-fold domains"/>
    <property type="match status" value="1"/>
</dbReference>
<feature type="domain" description="Gfo/Idh/MocA-like oxidoreductase N-terminal" evidence="1">
    <location>
        <begin position="6"/>
        <end position="124"/>
    </location>
</feature>
<proteinExistence type="predicted"/>
<feature type="domain" description="GFO/IDH/MocA-like oxidoreductase" evidence="2">
    <location>
        <begin position="160"/>
        <end position="233"/>
    </location>
</feature>
<dbReference type="PANTHER" id="PTHR43708">
    <property type="entry name" value="CONSERVED EXPRESSED OXIDOREDUCTASE (EUROFUNG)"/>
    <property type="match status" value="1"/>
</dbReference>
<dbReference type="InterPro" id="IPR051317">
    <property type="entry name" value="Gfo/Idh/MocA_oxidoreduct"/>
</dbReference>
<dbReference type="AlphaFoldDB" id="A0A7X6AVP9"/>
<dbReference type="Proteomes" id="UP000536624">
    <property type="component" value="Unassembled WGS sequence"/>
</dbReference>
<dbReference type="Gene3D" id="3.40.50.720">
    <property type="entry name" value="NAD(P)-binding Rossmann-like Domain"/>
    <property type="match status" value="1"/>
</dbReference>
<comment type="caution">
    <text evidence="3">The sequence shown here is derived from an EMBL/GenBank/DDBJ whole genome shotgun (WGS) entry which is preliminary data.</text>
</comment>
<sequence length="327" mass="35201">MSTTPLRVGVVGAGSIAHIAQLPTLVARDDVELDVLVSRREDPSELVRRWGFSTAAPTVEQALERDLDALFVLTPRSEHVAGVRSALEADVDVFCEKPLATATSDAEQLADLADEHERVLMVGFNRRFAPTYVAAREEFGDAGATFCVAQKNRRGSEYRATFENAIHMVDLLRWFCPGEPVDVSAHAAGDDPWQEDGVSALIRFAGGGTGVLTAARTAGAWAEKLDAYGAERSAEVVAPDSVTLTKDGVSTVRSMSPEAFGWATATNTFGFAAAVHHFLDRVRDRGAPLTSGREAARTQALLDDILQAADLPVKEQEGRTWASHATR</sequence>
<dbReference type="InterPro" id="IPR055170">
    <property type="entry name" value="GFO_IDH_MocA-like_dom"/>
</dbReference>
<evidence type="ECO:0000259" key="1">
    <source>
        <dbReference type="Pfam" id="PF01408"/>
    </source>
</evidence>
<dbReference type="Pfam" id="PF01408">
    <property type="entry name" value="GFO_IDH_MocA"/>
    <property type="match status" value="1"/>
</dbReference>
<evidence type="ECO:0000313" key="3">
    <source>
        <dbReference type="EMBL" id="NIY64133.1"/>
    </source>
</evidence>